<feature type="binding site" evidence="4">
    <location>
        <position position="365"/>
    </location>
    <ligand>
        <name>anthranilate</name>
        <dbReference type="ChEBI" id="CHEBI:16567"/>
        <label>2</label>
    </ligand>
</feature>
<keyword evidence="4" id="KW-0460">Magnesium</keyword>
<keyword evidence="4" id="KW-0057">Aromatic amino acid biosynthesis</keyword>
<dbReference type="NCBIfam" id="TIGR00566">
    <property type="entry name" value="trpG_papA"/>
    <property type="match status" value="1"/>
</dbReference>
<feature type="domain" description="Glycosyl transferase family 3 N-terminal" evidence="7">
    <location>
        <begin position="204"/>
        <end position="264"/>
    </location>
</feature>
<keyword evidence="4" id="KW-0479">Metal-binding</keyword>
<dbReference type="PRINTS" id="PR00097">
    <property type="entry name" value="ANTSNTHASEII"/>
</dbReference>
<proteinExistence type="inferred from homology"/>
<dbReference type="InterPro" id="IPR005940">
    <property type="entry name" value="Anthranilate_Pribosyl_Tfrase"/>
</dbReference>
<dbReference type="Pfam" id="PF00591">
    <property type="entry name" value="Glycos_transf_3"/>
    <property type="match status" value="1"/>
</dbReference>
<dbReference type="PROSITE" id="PS51273">
    <property type="entry name" value="GATASE_TYPE_1"/>
    <property type="match status" value="1"/>
</dbReference>
<dbReference type="SUPFAM" id="SSF47648">
    <property type="entry name" value="Nucleoside phosphorylase/phosphoribosyltransferase N-terminal domain"/>
    <property type="match status" value="1"/>
</dbReference>
<evidence type="ECO:0000313" key="8">
    <source>
        <dbReference type="EMBL" id="HIW79743.1"/>
    </source>
</evidence>
<dbReference type="Proteomes" id="UP000824264">
    <property type="component" value="Unassembled WGS sequence"/>
</dbReference>
<organism evidence="8 9">
    <name type="scientific">Candidatus Bilophila faecipullorum</name>
    <dbReference type="NCBI Taxonomy" id="2838482"/>
    <lineage>
        <taxon>Bacteria</taxon>
        <taxon>Pseudomonadati</taxon>
        <taxon>Thermodesulfobacteriota</taxon>
        <taxon>Desulfovibrionia</taxon>
        <taxon>Desulfovibrionales</taxon>
        <taxon>Desulfovibrionaceae</taxon>
        <taxon>Bilophila</taxon>
    </lineage>
</organism>
<dbReference type="PRINTS" id="PR00099">
    <property type="entry name" value="CPSGATASE"/>
</dbReference>
<feature type="binding site" evidence="4">
    <location>
        <begin position="289"/>
        <end position="292"/>
    </location>
    <ligand>
        <name>5-phospho-alpha-D-ribose 1-diphosphate</name>
        <dbReference type="ChEBI" id="CHEBI:58017"/>
    </ligand>
</feature>
<evidence type="ECO:0000313" key="9">
    <source>
        <dbReference type="Proteomes" id="UP000824264"/>
    </source>
</evidence>
<dbReference type="SUPFAM" id="SSF52418">
    <property type="entry name" value="Nucleoside phosphorylase/phosphoribosyltransferase catalytic domain"/>
    <property type="match status" value="1"/>
</dbReference>
<comment type="catalytic activity">
    <reaction evidence="4">
        <text>N-(5-phospho-beta-D-ribosyl)anthranilate + diphosphate = 5-phospho-alpha-D-ribose 1-diphosphate + anthranilate</text>
        <dbReference type="Rhea" id="RHEA:11768"/>
        <dbReference type="ChEBI" id="CHEBI:16567"/>
        <dbReference type="ChEBI" id="CHEBI:18277"/>
        <dbReference type="ChEBI" id="CHEBI:33019"/>
        <dbReference type="ChEBI" id="CHEBI:58017"/>
        <dbReference type="EC" id="2.4.2.18"/>
    </reaction>
</comment>
<evidence type="ECO:0000259" key="7">
    <source>
        <dbReference type="Pfam" id="PF02885"/>
    </source>
</evidence>
<keyword evidence="1 4" id="KW-0328">Glycosyltransferase</keyword>
<dbReference type="Pfam" id="PF00117">
    <property type="entry name" value="GATase"/>
    <property type="match status" value="1"/>
</dbReference>
<dbReference type="NCBIfam" id="TIGR01245">
    <property type="entry name" value="trpD"/>
    <property type="match status" value="1"/>
</dbReference>
<comment type="caution">
    <text evidence="8">The sequence shown here is derived from an EMBL/GenBank/DDBJ whole genome shotgun (WGS) entry which is preliminary data.</text>
</comment>
<feature type="binding site" evidence="4">
    <location>
        <position position="287"/>
    </location>
    <ligand>
        <name>5-phospho-alpha-D-ribose 1-diphosphate</name>
        <dbReference type="ChEBI" id="CHEBI:58017"/>
    </ligand>
</feature>
<evidence type="ECO:0000256" key="4">
    <source>
        <dbReference type="HAMAP-Rule" id="MF_00211"/>
    </source>
</evidence>
<dbReference type="InterPro" id="IPR000312">
    <property type="entry name" value="Glycosyl_Trfase_fam3"/>
</dbReference>
<feature type="binding site" evidence="4">
    <location>
        <position position="425"/>
    </location>
    <ligand>
        <name>Mg(2+)</name>
        <dbReference type="ChEBI" id="CHEBI:18420"/>
        <label>2</label>
    </ligand>
</feature>
<accession>A0A9D1R1G3</accession>
<reference evidence="8" key="1">
    <citation type="journal article" date="2021" name="PeerJ">
        <title>Extensive microbial diversity within the chicken gut microbiome revealed by metagenomics and culture.</title>
        <authorList>
            <person name="Gilroy R."/>
            <person name="Ravi A."/>
            <person name="Getino M."/>
            <person name="Pursley I."/>
            <person name="Horton D.L."/>
            <person name="Alikhan N.F."/>
            <person name="Baker D."/>
            <person name="Gharbi K."/>
            <person name="Hall N."/>
            <person name="Watson M."/>
            <person name="Adriaenssens E.M."/>
            <person name="Foster-Nyarko E."/>
            <person name="Jarju S."/>
            <person name="Secka A."/>
            <person name="Antonio M."/>
            <person name="Oren A."/>
            <person name="Chaudhuri R.R."/>
            <person name="La Ragione R."/>
            <person name="Hildebrand F."/>
            <person name="Pallen M.J."/>
        </authorList>
    </citation>
    <scope>NUCLEOTIDE SEQUENCE</scope>
    <source>
        <strain evidence="8">ChiSxjej5B17-1746</strain>
    </source>
</reference>
<dbReference type="HAMAP" id="MF_00211">
    <property type="entry name" value="TrpD"/>
    <property type="match status" value="1"/>
</dbReference>
<dbReference type="PANTHER" id="PTHR43285">
    <property type="entry name" value="ANTHRANILATE PHOSPHORIBOSYLTRANSFERASE"/>
    <property type="match status" value="1"/>
</dbReference>
<feature type="binding site" evidence="4">
    <location>
        <position position="424"/>
    </location>
    <ligand>
        <name>Mg(2+)</name>
        <dbReference type="ChEBI" id="CHEBI:18420"/>
        <label>2</label>
    </ligand>
</feature>
<comment type="caution">
    <text evidence="4">Lacks conserved residue(s) required for the propagation of feature annotation.</text>
</comment>
<keyword evidence="2 4" id="KW-0808">Transferase</keyword>
<evidence type="ECO:0000256" key="2">
    <source>
        <dbReference type="ARBA" id="ARBA00022679"/>
    </source>
</evidence>
<comment type="subunit">
    <text evidence="4">Homodimer.</text>
</comment>
<feature type="domain" description="Glycosyl transferase family 3" evidence="6">
    <location>
        <begin position="274"/>
        <end position="522"/>
    </location>
</feature>
<dbReference type="Gene3D" id="3.40.1030.10">
    <property type="entry name" value="Nucleoside phosphorylase/phosphoribosyltransferase catalytic domain"/>
    <property type="match status" value="1"/>
</dbReference>
<protein>
    <recommendedName>
        <fullName evidence="4">Anthranilate phosphoribosyltransferase</fullName>
        <ecNumber evidence="4">2.4.2.18</ecNumber>
    </recommendedName>
</protein>
<evidence type="ECO:0000256" key="1">
    <source>
        <dbReference type="ARBA" id="ARBA00022676"/>
    </source>
</evidence>
<dbReference type="Pfam" id="PF02885">
    <property type="entry name" value="Glycos_trans_3N"/>
    <property type="match status" value="1"/>
</dbReference>
<dbReference type="InterPro" id="IPR029062">
    <property type="entry name" value="Class_I_gatase-like"/>
</dbReference>
<dbReference type="CDD" id="cd01743">
    <property type="entry name" value="GATase1_Anthranilate_Synthase"/>
    <property type="match status" value="1"/>
</dbReference>
<dbReference type="GO" id="GO:0000162">
    <property type="term" value="P:L-tryptophan biosynthetic process"/>
    <property type="evidence" value="ECO:0007669"/>
    <property type="project" value="UniProtKB-UniRule"/>
</dbReference>
<feature type="domain" description="Glutamine amidotransferase" evidence="5">
    <location>
        <begin position="3"/>
        <end position="187"/>
    </location>
</feature>
<evidence type="ECO:0000259" key="6">
    <source>
        <dbReference type="Pfam" id="PF00591"/>
    </source>
</evidence>
<dbReference type="GO" id="GO:0004048">
    <property type="term" value="F:anthranilate phosphoribosyltransferase activity"/>
    <property type="evidence" value="ECO:0007669"/>
    <property type="project" value="UniProtKB-UniRule"/>
</dbReference>
<comment type="cofactor">
    <cofactor evidence="4">
        <name>Mg(2+)</name>
        <dbReference type="ChEBI" id="CHEBI:18420"/>
    </cofactor>
    <text evidence="4">Binds 2 magnesium ions per monomer.</text>
</comment>
<keyword evidence="3" id="KW-0315">Glutamine amidotransferase</keyword>
<sequence length="530" mass="56391">MFLLIDNYDSFTYNLVQAFYALGQEPVVVRNDDPRLLEMAQDPSLNMVCISPGPGHPKDAGYCMDFLKILNPQIPVLGVCLGHQVLGLMAGAEVVVGPCIMHGKASEIVHDGSGLFTGLPNPMRVGRYHSLVVRSDVDEAHARFTVTAHGPEGEIMALRYKDRPWVGVQFHPESILTPEGLRLLGNFPQAILPAGKDANAIDAILETLASGKDLTADMASAGFSALMDGTMTPSQAGSFLMGLRMKGESPLEMAHATRAALARAVRVDGIEGSYIEVVGTGGDGRSSFNCSTGTALTLAGMGYQVVKHGNRAVSSKCGSADALEGLGVNLDINPTDVGKILHDQKFVFLFAQRFHPCFRNIAPIRHELGIRTLFNLLGPLINPSRPTHILLGVARPNLVRLMAETLAQSSIYRAAVVCGAGGYDEITPIGPNEMIILNDGALHTLTLDPADYGIPPCTPEDLAVNSRDEAVAVLKELLAGRGPDAMRNMLTLNVGMAIHLLEEKLPLATCMAKAREALASGAGGKVLHAA</sequence>
<feature type="binding site" evidence="4">
    <location>
        <position position="279"/>
    </location>
    <ligand>
        <name>5-phospho-alpha-D-ribose 1-diphosphate</name>
        <dbReference type="ChEBI" id="CHEBI:58017"/>
    </ligand>
</feature>
<dbReference type="InterPro" id="IPR017926">
    <property type="entry name" value="GATASE"/>
</dbReference>
<comment type="function">
    <text evidence="4">Catalyzes the transfer of the phosphoribosyl group of 5-phosphorylribose-1-pyrophosphate (PRPP) to anthranilate to yield N-(5'-phosphoribosyl)-anthranilate (PRA).</text>
</comment>
<feature type="binding site" evidence="4">
    <location>
        <position position="319"/>
    </location>
    <ligand>
        <name>5-phospho-alpha-D-ribose 1-diphosphate</name>
        <dbReference type="ChEBI" id="CHEBI:58017"/>
    </ligand>
</feature>
<dbReference type="FunFam" id="3.40.50.880:FF:000003">
    <property type="entry name" value="Anthranilate synthase component II"/>
    <property type="match status" value="1"/>
</dbReference>
<feature type="binding site" evidence="4">
    <location>
        <begin position="307"/>
        <end position="315"/>
    </location>
    <ligand>
        <name>5-phospho-alpha-D-ribose 1-diphosphate</name>
        <dbReference type="ChEBI" id="CHEBI:58017"/>
    </ligand>
</feature>
<dbReference type="EC" id="2.4.2.18" evidence="4"/>
<dbReference type="Gene3D" id="1.20.970.10">
    <property type="entry name" value="Transferase, Pyrimidine Nucleoside Phosphorylase, Chain C"/>
    <property type="match status" value="1"/>
</dbReference>
<dbReference type="GO" id="GO:0000287">
    <property type="term" value="F:magnesium ion binding"/>
    <property type="evidence" value="ECO:0007669"/>
    <property type="project" value="UniProtKB-UniRule"/>
</dbReference>
<feature type="binding site" evidence="4">
    <location>
        <begin position="282"/>
        <end position="283"/>
    </location>
    <ligand>
        <name>5-phospho-alpha-D-ribose 1-diphosphate</name>
        <dbReference type="ChEBI" id="CHEBI:58017"/>
    </ligand>
</feature>
<dbReference type="InterPro" id="IPR036320">
    <property type="entry name" value="Glycosyl_Trfase_fam3_N_dom_sf"/>
</dbReference>
<dbReference type="Gene3D" id="3.40.50.880">
    <property type="match status" value="1"/>
</dbReference>
<dbReference type="SUPFAM" id="SSF52317">
    <property type="entry name" value="Class I glutamine amidotransferase-like"/>
    <property type="match status" value="1"/>
</dbReference>
<feature type="binding site" evidence="4">
    <location>
        <position position="279"/>
    </location>
    <ligand>
        <name>anthranilate</name>
        <dbReference type="ChEBI" id="CHEBI:16567"/>
        <label>1</label>
    </ligand>
</feature>
<comment type="pathway">
    <text evidence="4">Amino-acid biosynthesis; L-tryptophan biosynthesis; L-tryptophan from chorismate: step 2/5.</text>
</comment>
<dbReference type="PRINTS" id="PR00096">
    <property type="entry name" value="GATASE"/>
</dbReference>
<dbReference type="GO" id="GO:0005829">
    <property type="term" value="C:cytosol"/>
    <property type="evidence" value="ECO:0007669"/>
    <property type="project" value="TreeGrafter"/>
</dbReference>
<gene>
    <name evidence="4 8" type="primary">trpD</name>
    <name evidence="8" type="ORF">H9874_11475</name>
</gene>
<dbReference type="InterPro" id="IPR035902">
    <property type="entry name" value="Nuc_phospho_transferase"/>
</dbReference>
<feature type="binding site" evidence="4">
    <location>
        <position position="425"/>
    </location>
    <ligand>
        <name>Mg(2+)</name>
        <dbReference type="ChEBI" id="CHEBI:18420"/>
        <label>1</label>
    </ligand>
</feature>
<keyword evidence="4" id="KW-0822">Tryptophan biosynthesis</keyword>
<dbReference type="InterPro" id="IPR017459">
    <property type="entry name" value="Glycosyl_Trfase_fam3_N_dom"/>
</dbReference>
<dbReference type="PANTHER" id="PTHR43285:SF2">
    <property type="entry name" value="ANTHRANILATE PHOSPHORIBOSYLTRANSFERASE"/>
    <property type="match status" value="1"/>
</dbReference>
<dbReference type="EMBL" id="DXGI01000429">
    <property type="protein sequence ID" value="HIW79743.1"/>
    <property type="molecule type" value="Genomic_DNA"/>
</dbReference>
<comment type="similarity">
    <text evidence="4">Belongs to the anthranilate phosphoribosyltransferase family.</text>
</comment>
<dbReference type="InterPro" id="IPR006221">
    <property type="entry name" value="TrpG/PapA_dom"/>
</dbReference>
<reference evidence="8" key="2">
    <citation type="submission" date="2021-04" db="EMBL/GenBank/DDBJ databases">
        <authorList>
            <person name="Gilroy R."/>
        </authorList>
    </citation>
    <scope>NUCLEOTIDE SEQUENCE</scope>
    <source>
        <strain evidence="8">ChiSxjej5B17-1746</strain>
    </source>
</reference>
<evidence type="ECO:0000259" key="5">
    <source>
        <dbReference type="Pfam" id="PF00117"/>
    </source>
</evidence>
<feature type="binding site" evidence="4">
    <location>
        <position position="310"/>
    </location>
    <ligand>
        <name>anthranilate</name>
        <dbReference type="ChEBI" id="CHEBI:16567"/>
        <label>1</label>
    </ligand>
</feature>
<feature type="binding site" evidence="4">
    <location>
        <position position="291"/>
    </location>
    <ligand>
        <name>Mg(2+)</name>
        <dbReference type="ChEBI" id="CHEBI:18420"/>
        <label>1</label>
    </ligand>
</feature>
<keyword evidence="4" id="KW-0028">Amino-acid biosynthesis</keyword>
<name>A0A9D1R1G3_9BACT</name>
<evidence type="ECO:0000256" key="3">
    <source>
        <dbReference type="ARBA" id="ARBA00022962"/>
    </source>
</evidence>
<dbReference type="AlphaFoldDB" id="A0A9D1R1G3"/>